<reference evidence="3" key="1">
    <citation type="journal article" date="2013" name="Genome Announc.">
        <title>Genome sequence of the basidiomycetous yeast Pseudozyma antarctica T-34, a producer of the glycolipid biosurfactants mannosylerythritol lipids.</title>
        <authorList>
            <person name="Morita T."/>
            <person name="Koike H."/>
            <person name="Koyama Y."/>
            <person name="Hagiwara H."/>
            <person name="Ito E."/>
            <person name="Fukuoka T."/>
            <person name="Imura T."/>
            <person name="Machida M."/>
            <person name="Kitamoto D."/>
        </authorList>
    </citation>
    <scope>NUCLEOTIDE SEQUENCE [LARGE SCALE GENOMIC DNA]</scope>
    <source>
        <strain evidence="3">T-34</strain>
    </source>
</reference>
<feature type="region of interest" description="Disordered" evidence="1">
    <location>
        <begin position="21"/>
        <end position="48"/>
    </location>
</feature>
<proteinExistence type="predicted"/>
<name>M9LQM8_PSEA3</name>
<dbReference type="EMBL" id="DF196779">
    <property type="protein sequence ID" value="GAC74911.1"/>
    <property type="molecule type" value="Genomic_DNA"/>
</dbReference>
<evidence type="ECO:0000256" key="1">
    <source>
        <dbReference type="SAM" id="MobiDB-lite"/>
    </source>
</evidence>
<dbReference type="AlphaFoldDB" id="M9LQM8"/>
<protein>
    <submittedName>
        <fullName evidence="2">Uncharacterized protein</fullName>
    </submittedName>
</protein>
<evidence type="ECO:0000313" key="2">
    <source>
        <dbReference type="EMBL" id="GAC74911.1"/>
    </source>
</evidence>
<gene>
    <name evidence="2" type="ORF">PANT_13d00057</name>
</gene>
<evidence type="ECO:0000313" key="3">
    <source>
        <dbReference type="Proteomes" id="UP000011976"/>
    </source>
</evidence>
<accession>M9LQM8</accession>
<dbReference type="Proteomes" id="UP000011976">
    <property type="component" value="Unassembled WGS sequence"/>
</dbReference>
<sequence>MRRPPRQGPLLEGTWVKTRAHGSQRPIAYRPGGSGRFKSSTEGAGLGTHSSRALADAAIGCAVDAEEEAAWNAHEKRYTAAGRPGHCLLVAIYFVAQ</sequence>
<organism evidence="2 3">
    <name type="scientific">Pseudozyma antarctica (strain T-34)</name>
    <name type="common">Yeast</name>
    <name type="synonym">Candida antarctica</name>
    <dbReference type="NCBI Taxonomy" id="1151754"/>
    <lineage>
        <taxon>Eukaryota</taxon>
        <taxon>Fungi</taxon>
        <taxon>Dikarya</taxon>
        <taxon>Basidiomycota</taxon>
        <taxon>Ustilaginomycotina</taxon>
        <taxon>Ustilaginomycetes</taxon>
        <taxon>Ustilaginales</taxon>
        <taxon>Ustilaginaceae</taxon>
        <taxon>Moesziomyces</taxon>
    </lineage>
</organism>